<reference evidence="3" key="1">
    <citation type="submission" date="2013-07" db="EMBL/GenBank/DDBJ databases">
        <title>The Genome Sequence of Cryptococcus dejecticola CBS10117.</title>
        <authorList>
            <consortium name="The Broad Institute Genome Sequencing Platform"/>
            <person name="Cuomo C."/>
            <person name="Litvintseva A."/>
            <person name="Chen Y."/>
            <person name="Heitman J."/>
            <person name="Sun S."/>
            <person name="Springer D."/>
            <person name="Dromer F."/>
            <person name="Young S.K."/>
            <person name="Zeng Q."/>
            <person name="Gargeya S."/>
            <person name="Fitzgerald M."/>
            <person name="Abouelleil A."/>
            <person name="Alvarado L."/>
            <person name="Berlin A.M."/>
            <person name="Chapman S.B."/>
            <person name="Dewar J."/>
            <person name="Goldberg J."/>
            <person name="Griggs A."/>
            <person name="Gujja S."/>
            <person name="Hansen M."/>
            <person name="Howarth C."/>
            <person name="Imamovic A."/>
            <person name="Larimer J."/>
            <person name="McCowan C."/>
            <person name="Murphy C."/>
            <person name="Pearson M."/>
            <person name="Priest M."/>
            <person name="Roberts A."/>
            <person name="Saif S."/>
            <person name="Shea T."/>
            <person name="Sykes S."/>
            <person name="Wortman J."/>
            <person name="Nusbaum C."/>
            <person name="Birren B."/>
        </authorList>
    </citation>
    <scope>NUCLEOTIDE SEQUENCE [LARGE SCALE GENOMIC DNA]</scope>
    <source>
        <strain evidence="3">CBS 10117</strain>
    </source>
</reference>
<feature type="compositionally biased region" description="Basic and acidic residues" evidence="1">
    <location>
        <begin position="510"/>
        <end position="531"/>
    </location>
</feature>
<feature type="region of interest" description="Disordered" evidence="1">
    <location>
        <begin position="670"/>
        <end position="807"/>
    </location>
</feature>
<feature type="compositionally biased region" description="Basic and acidic residues" evidence="1">
    <location>
        <begin position="720"/>
        <end position="736"/>
    </location>
</feature>
<feature type="compositionally biased region" description="Low complexity" evidence="1">
    <location>
        <begin position="772"/>
        <end position="786"/>
    </location>
</feature>
<name>A0A1A6AAB7_9TREE</name>
<dbReference type="Proteomes" id="UP000078595">
    <property type="component" value="Chromosome 3"/>
</dbReference>
<evidence type="ECO:0000313" key="5">
    <source>
        <dbReference type="Proteomes" id="UP000078595"/>
    </source>
</evidence>
<dbReference type="VEuPathDB" id="FungiDB:I303_03023"/>
<feature type="compositionally biased region" description="Basic and acidic residues" evidence="1">
    <location>
        <begin position="390"/>
        <end position="401"/>
    </location>
</feature>
<feature type="domain" description="TERF2-interacting telomeric protein 1 Myb" evidence="2">
    <location>
        <begin position="246"/>
        <end position="301"/>
    </location>
</feature>
<feature type="region of interest" description="Disordered" evidence="1">
    <location>
        <begin position="475"/>
        <end position="650"/>
    </location>
</feature>
<accession>A0A1A6AAB7</accession>
<dbReference type="Pfam" id="PF08914">
    <property type="entry name" value="Myb_Rap1"/>
    <property type="match status" value="1"/>
</dbReference>
<feature type="compositionally biased region" description="Polar residues" evidence="1">
    <location>
        <begin position="694"/>
        <end position="715"/>
    </location>
</feature>
<dbReference type="EMBL" id="KI894029">
    <property type="protein sequence ID" value="OBR87001.1"/>
    <property type="molecule type" value="Genomic_DNA"/>
</dbReference>
<evidence type="ECO:0000313" key="3">
    <source>
        <dbReference type="EMBL" id="OBR87001.1"/>
    </source>
</evidence>
<keyword evidence="5" id="KW-1185">Reference proteome</keyword>
<dbReference type="OrthoDB" id="435460at2759"/>
<sequence length="862" mass="95074">MSDETLETLLWEQRVLFAEDQFPDEVKVFLIERITQMGGAIVSERGNATILLLNPSHPFYKTEQTTTDLLSKSYPQIPQPSMIPYHWISNIYHLKRMVRPENSPVASPIFTHPSTYEGFRPLKAWVSVNVSREQDETPEEAQASLVSKMECAGAVGVHKRAQADLLIVDESSEFAKKVHAEKKKYSRHWQKIVERDWVDNCLRQKKLQWQVDKETDYDNESFLGDDTPNKEGKGPGRPTGGPRVDYTPQDDDFLCRYLAAYHPTGAWASRKTYQNLAASYPRYPIAERHSAQSWHERFKKNAAMFDKRVKAFIQSGVDTSLKTKLEREKAQLAATVSAERIEAAEPAVQSASDEAGPSGSIAPNSANGRAEKRKLVELNDESPPTADEPSSGREKRPRQDAEVSQGRAESNQDQILRAAVAPDKSGVVTEIQTETVIEHTSAVPIPGPDESAAYQTANSVDNAEVTNIQANGVQTEFAAPDSVPSPAVEKEDESFTDLLPSASQLPGSTSEDKDTAVQEQTAEHNPPEDVARPASRAQTDINTDEESQRGEATQAILADFARAQEHADPAQAVRVEEEPSKIIAPEPVSSNQNIASPHRSPPTQNTQSSPIHFILSPPKRQSPLQAHHSAPASTSAFQPDGATQDGFARVSRPFQLEVNVRALPAGEATMISQQEQQPSQPAQETIEAGPASLVTPQRQAIVSSETPTSGSTNLPSGKPRLHDQIIRRRTLDRERQSLGGSGGSSRKKRSSGLHSGPDMVLRETSIPPQPDRSASTSSPSPAIARTRAPSPPLDPRERRERASKGQHLIQKRVEEYKKRVEILAERYGMTGSDIIKFVNETGSKGSGDKYWDDIERGLKMRR</sequence>
<dbReference type="RefSeq" id="XP_018264843.1">
    <property type="nucleotide sequence ID" value="XM_018406349.1"/>
</dbReference>
<dbReference type="CDD" id="cd11655">
    <property type="entry name" value="rap1_myb-like"/>
    <property type="match status" value="1"/>
</dbReference>
<feature type="compositionally biased region" description="Polar residues" evidence="1">
    <location>
        <begin position="588"/>
        <end position="610"/>
    </location>
</feature>
<dbReference type="AlphaFoldDB" id="A0A1A6AAB7"/>
<evidence type="ECO:0000256" key="1">
    <source>
        <dbReference type="SAM" id="MobiDB-lite"/>
    </source>
</evidence>
<dbReference type="STRING" id="1296121.A0A1A6AAB7"/>
<gene>
    <name evidence="3" type="ORF">I303_03023</name>
    <name evidence="4" type="ORF">I303_103004</name>
</gene>
<proteinExistence type="predicted"/>
<reference evidence="4" key="2">
    <citation type="submission" date="2013-07" db="EMBL/GenBank/DDBJ databases">
        <authorList>
            <consortium name="The Broad Institute Genome Sequencing Platform"/>
            <person name="Cuomo C."/>
            <person name="Litvintseva A."/>
            <person name="Chen Y."/>
            <person name="Heitman J."/>
            <person name="Sun S."/>
            <person name="Springer D."/>
            <person name="Dromer F."/>
            <person name="Young S.K."/>
            <person name="Zeng Q."/>
            <person name="Gargeya S."/>
            <person name="Fitzgerald M."/>
            <person name="Abouelleil A."/>
            <person name="Alvarado L."/>
            <person name="Berlin A.M."/>
            <person name="Chapman S.B."/>
            <person name="Dewar J."/>
            <person name="Goldberg J."/>
            <person name="Griggs A."/>
            <person name="Gujja S."/>
            <person name="Hansen M."/>
            <person name="Howarth C."/>
            <person name="Imamovic A."/>
            <person name="Larimer J."/>
            <person name="McCowan C."/>
            <person name="Murphy C."/>
            <person name="Pearson M."/>
            <person name="Priest M."/>
            <person name="Roberts A."/>
            <person name="Saif S."/>
            <person name="Shea T."/>
            <person name="Sykes S."/>
            <person name="Wortman J."/>
            <person name="Nusbaum C."/>
            <person name="Birren B."/>
        </authorList>
    </citation>
    <scope>NUCLEOTIDE SEQUENCE</scope>
    <source>
        <strain evidence="4">CBS 10117</strain>
    </source>
</reference>
<dbReference type="KEGG" id="kdj:28966722"/>
<evidence type="ECO:0000259" key="2">
    <source>
        <dbReference type="Pfam" id="PF08914"/>
    </source>
</evidence>
<feature type="compositionally biased region" description="Basic and acidic residues" evidence="1">
    <location>
        <begin position="562"/>
        <end position="580"/>
    </location>
</feature>
<feature type="compositionally biased region" description="Basic and acidic residues" evidence="1">
    <location>
        <begin position="794"/>
        <end position="803"/>
    </location>
</feature>
<dbReference type="GeneID" id="28966722"/>
<evidence type="ECO:0000313" key="4">
    <source>
        <dbReference type="EMBL" id="WWC60432.1"/>
    </source>
</evidence>
<protein>
    <recommendedName>
        <fullName evidence="2">TERF2-interacting telomeric protein 1 Myb domain-containing protein</fullName>
    </recommendedName>
</protein>
<feature type="region of interest" description="Disordered" evidence="1">
    <location>
        <begin position="344"/>
        <end position="425"/>
    </location>
</feature>
<dbReference type="Gene3D" id="1.10.10.60">
    <property type="entry name" value="Homeodomain-like"/>
    <property type="match status" value="1"/>
</dbReference>
<dbReference type="InterPro" id="IPR015010">
    <property type="entry name" value="TERF2IP_Myb"/>
</dbReference>
<feature type="region of interest" description="Disordered" evidence="1">
    <location>
        <begin position="218"/>
        <end position="245"/>
    </location>
</feature>
<organism evidence="3">
    <name type="scientific">Kwoniella dejecticola CBS 10117</name>
    <dbReference type="NCBI Taxonomy" id="1296121"/>
    <lineage>
        <taxon>Eukaryota</taxon>
        <taxon>Fungi</taxon>
        <taxon>Dikarya</taxon>
        <taxon>Basidiomycota</taxon>
        <taxon>Agaricomycotina</taxon>
        <taxon>Tremellomycetes</taxon>
        <taxon>Tremellales</taxon>
        <taxon>Cryptococcaceae</taxon>
        <taxon>Kwoniella</taxon>
    </lineage>
</organism>
<reference evidence="4" key="3">
    <citation type="submission" date="2024-02" db="EMBL/GenBank/DDBJ databases">
        <title>Comparative genomics of Cryptococcus and Kwoniella reveals pathogenesis evolution and contrasting modes of karyotype evolution via chromosome fusion or intercentromeric recombination.</title>
        <authorList>
            <person name="Coelho M.A."/>
            <person name="David-Palma M."/>
            <person name="Shea T."/>
            <person name="Bowers K."/>
            <person name="McGinley-Smith S."/>
            <person name="Mohammad A.W."/>
            <person name="Gnirke A."/>
            <person name="Yurkov A.M."/>
            <person name="Nowrousian M."/>
            <person name="Sun S."/>
            <person name="Cuomo C.A."/>
            <person name="Heitman J."/>
        </authorList>
    </citation>
    <scope>NUCLEOTIDE SEQUENCE</scope>
    <source>
        <strain evidence="4">CBS 10117</strain>
    </source>
</reference>
<dbReference type="EMBL" id="CP144532">
    <property type="protein sequence ID" value="WWC60432.1"/>
    <property type="molecule type" value="Genomic_DNA"/>
</dbReference>
<feature type="compositionally biased region" description="Low complexity" evidence="1">
    <location>
        <begin position="672"/>
        <end position="684"/>
    </location>
</feature>